<evidence type="ECO:0000259" key="8">
    <source>
        <dbReference type="Pfam" id="PF16355"/>
    </source>
</evidence>
<organism evidence="9 10">
    <name type="scientific">Neobacillus driksii</name>
    <dbReference type="NCBI Taxonomy" id="3035913"/>
    <lineage>
        <taxon>Bacteria</taxon>
        <taxon>Bacillati</taxon>
        <taxon>Bacillota</taxon>
        <taxon>Bacilli</taxon>
        <taxon>Bacillales</taxon>
        <taxon>Bacillaceae</taxon>
        <taxon>Neobacillus</taxon>
    </lineage>
</organism>
<dbReference type="SUPFAM" id="SSF51445">
    <property type="entry name" value="(Trans)glycosidases"/>
    <property type="match status" value="1"/>
</dbReference>
<dbReference type="InterPro" id="IPR006103">
    <property type="entry name" value="Glyco_hydro_2_cat"/>
</dbReference>
<dbReference type="InterPro" id="IPR006102">
    <property type="entry name" value="Ig-like_GH2"/>
</dbReference>
<evidence type="ECO:0000256" key="4">
    <source>
        <dbReference type="SAM" id="MobiDB-lite"/>
    </source>
</evidence>
<proteinExistence type="inferred from homology"/>
<keyword evidence="3" id="KW-0326">Glycosidase</keyword>
<sequence>MFLIGNNFKKSILFMLVILLVFTLLIPGVSAEQGKKSDLKDTVVNAGRIVENIDNDWTFYKGAQSVNENFSANNFNDSSWQKISLPHTWNAEDGNGIAPNYQGDGWYRKQLDIPETYKGKKLVLQFEAANKEAEVFVNGKSVHTNIGGYLAFTVDITDYVNYGQENIVAVRVNNEVKDSAPLQGDFTFFGGIYRSVNLLVADKTHIDVEDYGSSGVYVTIPNDKSIEENAEVTLTVPVKVNSDDVESKSNSIEVRAEIKDAEGKVRSRTELKAGGKKLKSTNVSGGSVEFTGTMKVNKPHLWNGTKDPYQYTVEVTVTRKGEVIDRVNEKVGFRYFSVDPNKGFILNGKSYPLHGVNIHQDRKGYGNAVPNNVRAEDFELIKELGANTLRVAHYPHSQYVYNKADEMGLVVWAEIPLVNTMTLTEEFSNNAEKQLTEMIKQNYNHPSIVTWGLQNEFGGNGFYTSRNASESLEEQYAAATELIDRLATKAEELDPNRPTTHAIQGNNSRDPDGYKEVLDRHLAWNESGSIDFASFNAYFGWYYNKAGDLAEYLDTLHEEHPNVPLGISEYGSGANPYQHDVIDEDFINNWDGADSRGPWQPEEFQNYLHENAWSIIRERPWLWATHIWNMFDFGVAGKNEASTPGINTKGLVSHDRQLKKDAFYFYKAQWNKEDQFVYITSRRYSDRTENTTPVKVYSNLKEVTLTVNGKDYGKGRMQQPGVFVWDVVELNESGNVVIASAKKADGTNVGDTVTTWKVVK</sequence>
<gene>
    <name evidence="9" type="ORF">P5G62_006285</name>
</gene>
<dbReference type="InterPro" id="IPR006104">
    <property type="entry name" value="Glyco_hydro_2_N"/>
</dbReference>
<keyword evidence="10" id="KW-1185">Reference proteome</keyword>
<dbReference type="InterPro" id="IPR036156">
    <property type="entry name" value="Beta-gal/glucu_dom_sf"/>
</dbReference>
<feature type="domain" description="Glycoside hydrolase family 2 immunoglobulin-like beta-sandwich" evidence="5">
    <location>
        <begin position="225"/>
        <end position="334"/>
    </location>
</feature>
<accession>A0ABV4YPG3</accession>
<evidence type="ECO:0000259" key="5">
    <source>
        <dbReference type="Pfam" id="PF00703"/>
    </source>
</evidence>
<dbReference type="Gene3D" id="3.20.20.80">
    <property type="entry name" value="Glycosidases"/>
    <property type="match status" value="1"/>
</dbReference>
<dbReference type="EMBL" id="JAROBZ020000001">
    <property type="protein sequence ID" value="MFB3166712.1"/>
    <property type="molecule type" value="Genomic_DNA"/>
</dbReference>
<dbReference type="Pfam" id="PF00703">
    <property type="entry name" value="Glyco_hydro_2"/>
    <property type="match status" value="1"/>
</dbReference>
<dbReference type="InterPro" id="IPR006101">
    <property type="entry name" value="Glyco_hydro_2"/>
</dbReference>
<evidence type="ECO:0000259" key="6">
    <source>
        <dbReference type="Pfam" id="PF02836"/>
    </source>
</evidence>
<dbReference type="Pfam" id="PF02836">
    <property type="entry name" value="Glyco_hydro_2_C"/>
    <property type="match status" value="1"/>
</dbReference>
<dbReference type="PANTHER" id="PTHR42732:SF1">
    <property type="entry name" value="BETA-MANNOSIDASE"/>
    <property type="match status" value="1"/>
</dbReference>
<feature type="domain" description="Glycosyl hydrolases family 2 sugar binding" evidence="7">
    <location>
        <begin position="63"/>
        <end position="199"/>
    </location>
</feature>
<name>A0ABV4YPG3_9BACI</name>
<evidence type="ECO:0000256" key="2">
    <source>
        <dbReference type="ARBA" id="ARBA00022801"/>
    </source>
</evidence>
<comment type="similarity">
    <text evidence="1">Belongs to the glycosyl hydrolase 2 family.</text>
</comment>
<dbReference type="Proteomes" id="UP001241748">
    <property type="component" value="Unassembled WGS sequence"/>
</dbReference>
<dbReference type="Pfam" id="PF16355">
    <property type="entry name" value="DUF4982"/>
    <property type="match status" value="1"/>
</dbReference>
<feature type="region of interest" description="Disordered" evidence="4">
    <location>
        <begin position="495"/>
        <end position="514"/>
    </location>
</feature>
<dbReference type="InterPro" id="IPR051913">
    <property type="entry name" value="GH2_Domain-Containing"/>
</dbReference>
<dbReference type="InterPro" id="IPR017853">
    <property type="entry name" value="GH"/>
</dbReference>
<feature type="compositionally biased region" description="Polar residues" evidence="4">
    <location>
        <begin position="497"/>
        <end position="508"/>
    </location>
</feature>
<evidence type="ECO:0000256" key="3">
    <source>
        <dbReference type="ARBA" id="ARBA00023295"/>
    </source>
</evidence>
<dbReference type="InterPro" id="IPR008979">
    <property type="entry name" value="Galactose-bd-like_sf"/>
</dbReference>
<dbReference type="Gene3D" id="2.60.120.260">
    <property type="entry name" value="Galactose-binding domain-like"/>
    <property type="match status" value="1"/>
</dbReference>
<dbReference type="GO" id="GO:0016787">
    <property type="term" value="F:hydrolase activity"/>
    <property type="evidence" value="ECO:0007669"/>
    <property type="project" value="UniProtKB-KW"/>
</dbReference>
<evidence type="ECO:0000259" key="7">
    <source>
        <dbReference type="Pfam" id="PF02837"/>
    </source>
</evidence>
<dbReference type="SUPFAM" id="SSF49785">
    <property type="entry name" value="Galactose-binding domain-like"/>
    <property type="match status" value="1"/>
</dbReference>
<evidence type="ECO:0000313" key="10">
    <source>
        <dbReference type="Proteomes" id="UP001241748"/>
    </source>
</evidence>
<feature type="domain" description="Glycoside hydrolase family 2 catalytic" evidence="6">
    <location>
        <begin position="342"/>
        <end position="665"/>
    </location>
</feature>
<dbReference type="RefSeq" id="WP_306075575.1">
    <property type="nucleotide sequence ID" value="NZ_JAROBZ020000001.1"/>
</dbReference>
<comment type="caution">
    <text evidence="9">The sequence shown here is derived from an EMBL/GenBank/DDBJ whole genome shotgun (WGS) entry which is preliminary data.</text>
</comment>
<dbReference type="InterPro" id="IPR013783">
    <property type="entry name" value="Ig-like_fold"/>
</dbReference>
<evidence type="ECO:0000313" key="9">
    <source>
        <dbReference type="EMBL" id="MFB3166712.1"/>
    </source>
</evidence>
<evidence type="ECO:0000256" key="1">
    <source>
        <dbReference type="ARBA" id="ARBA00007401"/>
    </source>
</evidence>
<keyword evidence="2 9" id="KW-0378">Hydrolase</keyword>
<feature type="domain" description="DUF4982" evidence="8">
    <location>
        <begin position="691"/>
        <end position="728"/>
    </location>
</feature>
<dbReference type="Gene3D" id="2.60.40.10">
    <property type="entry name" value="Immunoglobulins"/>
    <property type="match status" value="2"/>
</dbReference>
<dbReference type="Pfam" id="PF02837">
    <property type="entry name" value="Glyco_hydro_2_N"/>
    <property type="match status" value="1"/>
</dbReference>
<dbReference type="PRINTS" id="PR00132">
    <property type="entry name" value="GLHYDRLASE2"/>
</dbReference>
<dbReference type="PANTHER" id="PTHR42732">
    <property type="entry name" value="BETA-GALACTOSIDASE"/>
    <property type="match status" value="1"/>
</dbReference>
<protein>
    <submittedName>
        <fullName evidence="9">Glycoside hydrolase family 2 TIM barrel-domain containing protein</fullName>
    </submittedName>
</protein>
<dbReference type="InterPro" id="IPR032311">
    <property type="entry name" value="DUF4982"/>
</dbReference>
<dbReference type="SUPFAM" id="SSF49303">
    <property type="entry name" value="beta-Galactosidase/glucuronidase domain"/>
    <property type="match status" value="1"/>
</dbReference>
<reference evidence="9 10" key="1">
    <citation type="submission" date="2024-05" db="EMBL/GenBank/DDBJ databases">
        <authorList>
            <person name="Venkateswaran K."/>
        </authorList>
    </citation>
    <scope>NUCLEOTIDE SEQUENCE [LARGE SCALE GENOMIC DNA]</scope>
    <source>
        <strain evidence="9 10">179-C4-2-HS</strain>
    </source>
</reference>